<dbReference type="PANTHER" id="PTHR38042">
    <property type="entry name" value="UROPORPHYRINOGEN-III SYNTHASE, CHLOROPLASTIC"/>
    <property type="match status" value="1"/>
</dbReference>
<reference evidence="12" key="4">
    <citation type="submission" date="2022-03" db="EMBL/GenBank/DDBJ databases">
        <title>Complete Genome Sequence of Staphylococcus edaphicus strain CCM 8731.</title>
        <authorList>
            <person name="Rimmer C.O."/>
            <person name="Thomas J.C."/>
        </authorList>
    </citation>
    <scope>NUCLEOTIDE SEQUENCE</scope>
    <source>
        <strain evidence="12">CCM 8731</strain>
    </source>
</reference>
<evidence type="ECO:0000256" key="2">
    <source>
        <dbReference type="ARBA" id="ARBA00008133"/>
    </source>
</evidence>
<dbReference type="InterPro" id="IPR003754">
    <property type="entry name" value="4pyrrol_synth_uPrphyn_synth"/>
</dbReference>
<keyword evidence="14" id="KW-1185">Reference proteome</keyword>
<comment type="pathway">
    <text evidence="1 9">Porphyrin-containing compound metabolism; protoporphyrin-IX biosynthesis; coproporphyrinogen-III from 5-aminolevulinate: step 3/4.</text>
</comment>
<evidence type="ECO:0000256" key="4">
    <source>
        <dbReference type="ARBA" id="ARBA00023239"/>
    </source>
</evidence>
<dbReference type="OrthoDB" id="9815856at2"/>
<accession>A0A2C6WPF4</accession>
<name>A0A2C6WPF4_9STAP</name>
<dbReference type="UniPathway" id="UPA00251">
    <property type="reaction ID" value="UER00320"/>
</dbReference>
<comment type="similarity">
    <text evidence="2 9">Belongs to the uroporphyrinogen-III synthase family.</text>
</comment>
<evidence type="ECO:0000259" key="10">
    <source>
        <dbReference type="Pfam" id="PF02602"/>
    </source>
</evidence>
<dbReference type="PANTHER" id="PTHR38042:SF1">
    <property type="entry name" value="UROPORPHYRINOGEN-III SYNTHASE, CHLOROPLASTIC"/>
    <property type="match status" value="1"/>
</dbReference>
<dbReference type="InterPro" id="IPR039793">
    <property type="entry name" value="UROS/Hem4"/>
</dbReference>
<evidence type="ECO:0000256" key="9">
    <source>
        <dbReference type="RuleBase" id="RU366031"/>
    </source>
</evidence>
<reference evidence="11" key="1">
    <citation type="journal article" date="2017" name="Appl. Environ. Microbiol.">
        <title>Staphylococcus edaphicus sp. nov., isolated in Antarctica, harbours mecC gene and genomic islands with suspected role in adaptation to extreme environment.</title>
        <authorList>
            <person name="Pantucek R."/>
            <person name="Sedlacek I."/>
            <person name="Indrakova A."/>
            <person name="Vrbovska V."/>
            <person name="Maslanova I."/>
            <person name="Kovarovic V."/>
            <person name="Svec P."/>
            <person name="Kralova S."/>
            <person name="Kristofova L."/>
            <person name="Keklakova J."/>
            <person name="Petras P."/>
            <person name="Doskar J."/>
        </authorList>
    </citation>
    <scope>NUCLEOTIDE SEQUENCE</scope>
    <source>
        <strain evidence="11">CCM 8730</strain>
    </source>
</reference>
<evidence type="ECO:0000256" key="1">
    <source>
        <dbReference type="ARBA" id="ARBA00004772"/>
    </source>
</evidence>
<evidence type="ECO:0000256" key="7">
    <source>
        <dbReference type="ARBA" id="ARBA00040167"/>
    </source>
</evidence>
<organism evidence="11 13">
    <name type="scientific">Staphylococcus edaphicus</name>
    <dbReference type="NCBI Taxonomy" id="1955013"/>
    <lineage>
        <taxon>Bacteria</taxon>
        <taxon>Bacillati</taxon>
        <taxon>Bacillota</taxon>
        <taxon>Bacilli</taxon>
        <taxon>Bacillales</taxon>
        <taxon>Staphylococcaceae</taxon>
        <taxon>Staphylococcus</taxon>
    </lineage>
</organism>
<reference evidence="11" key="3">
    <citation type="submission" date="2017-10" db="EMBL/GenBank/DDBJ databases">
        <authorList>
            <person name="Vrbovska V."/>
            <person name="Kovarovic V."/>
            <person name="Indrakova A."/>
        </authorList>
    </citation>
    <scope>NUCLEOTIDE SEQUENCE</scope>
    <source>
        <strain evidence="11">CCM 8730</strain>
    </source>
</reference>
<dbReference type="RefSeq" id="WP_099089190.1">
    <property type="nucleotide sequence ID" value="NZ_CP093217.1"/>
</dbReference>
<feature type="domain" description="Tetrapyrrole biosynthesis uroporphyrinogen III synthase" evidence="10">
    <location>
        <begin position="21"/>
        <end position="216"/>
    </location>
</feature>
<dbReference type="Proteomes" id="UP000223828">
    <property type="component" value="Unassembled WGS sequence"/>
</dbReference>
<evidence type="ECO:0000313" key="14">
    <source>
        <dbReference type="Proteomes" id="UP001056588"/>
    </source>
</evidence>
<dbReference type="Pfam" id="PF02602">
    <property type="entry name" value="HEM4"/>
    <property type="match status" value="1"/>
</dbReference>
<comment type="function">
    <text evidence="6 9">Catalyzes cyclization of the linear tetrapyrrole, hydroxymethylbilane, to the macrocyclic uroporphyrinogen III.</text>
</comment>
<sequence>MRPVIVMTQTSEFLKEDVCILHKPFISVEPLTFNLNLLNVHYDWLIFSSKKAVELFQPFLAKVNYNKIAVIGEKTAAYCTSIGLKVSFCPNDYSQEGFLNTFKTQKNSKILLPSSAAARPILENGLIEQNYSVQKINLYKPVPHTKHIKHVKMLIEQGEIDAISFASSSAVRYFFEDNQKVSFDNYFVIGQQTLDTLNHFQKEGIVADKQTLDALVNKILESWEENAI</sequence>
<dbReference type="EMBL" id="CP093217">
    <property type="protein sequence ID" value="UQW82648.1"/>
    <property type="molecule type" value="Genomic_DNA"/>
</dbReference>
<evidence type="ECO:0000313" key="12">
    <source>
        <dbReference type="EMBL" id="UQW82648.1"/>
    </source>
</evidence>
<evidence type="ECO:0000313" key="11">
    <source>
        <dbReference type="EMBL" id="PHK50960.1"/>
    </source>
</evidence>
<dbReference type="GO" id="GO:0006782">
    <property type="term" value="P:protoporphyrinogen IX biosynthetic process"/>
    <property type="evidence" value="ECO:0007669"/>
    <property type="project" value="UniProtKB-UniRule"/>
</dbReference>
<dbReference type="Gene3D" id="3.40.50.10090">
    <property type="match status" value="2"/>
</dbReference>
<dbReference type="GO" id="GO:0004852">
    <property type="term" value="F:uroporphyrinogen-III synthase activity"/>
    <property type="evidence" value="ECO:0007669"/>
    <property type="project" value="UniProtKB-UniRule"/>
</dbReference>
<protein>
    <recommendedName>
        <fullName evidence="7 9">Uroporphyrinogen-III synthase</fullName>
        <ecNumber evidence="3 9">4.2.1.75</ecNumber>
    </recommendedName>
</protein>
<dbReference type="AlphaFoldDB" id="A0A2C6WPF4"/>
<evidence type="ECO:0000256" key="6">
    <source>
        <dbReference type="ARBA" id="ARBA00037589"/>
    </source>
</evidence>
<gene>
    <name evidence="11" type="ORF">BTJ66_01285</name>
    <name evidence="12" type="ORF">MNY58_06245</name>
</gene>
<reference evidence="13" key="2">
    <citation type="submission" date="2017-10" db="EMBL/GenBank/DDBJ databases">
        <title>Staphylococcus edaphicus sp. nov., isolated in Antarctica, harbouring mecC gene and genomic islands essential in adaptation to extreme environment.</title>
        <authorList>
            <person name="Pantucek R."/>
            <person name="Sedlacek I."/>
            <person name="Indrakova A."/>
            <person name="Vrbovska V."/>
            <person name="Maslanova I."/>
            <person name="Kovarovic V."/>
            <person name="Svec P."/>
            <person name="Kralova S."/>
            <person name="Kristofova L."/>
            <person name="Keklakova J."/>
            <person name="Petras P."/>
            <person name="Doskar J."/>
        </authorList>
    </citation>
    <scope>NUCLEOTIDE SEQUENCE [LARGE SCALE GENOMIC DNA]</scope>
    <source>
        <strain evidence="13">CCM 5085</strain>
    </source>
</reference>
<dbReference type="InterPro" id="IPR036108">
    <property type="entry name" value="4pyrrol_syn_uPrphyn_synt_sf"/>
</dbReference>
<comment type="catalytic activity">
    <reaction evidence="8 9">
        <text>hydroxymethylbilane = uroporphyrinogen III + H2O</text>
        <dbReference type="Rhea" id="RHEA:18965"/>
        <dbReference type="ChEBI" id="CHEBI:15377"/>
        <dbReference type="ChEBI" id="CHEBI:57308"/>
        <dbReference type="ChEBI" id="CHEBI:57845"/>
        <dbReference type="EC" id="4.2.1.75"/>
    </reaction>
</comment>
<keyword evidence="4 9" id="KW-0456">Lyase</keyword>
<dbReference type="CDD" id="cd06578">
    <property type="entry name" value="HemD"/>
    <property type="match status" value="1"/>
</dbReference>
<dbReference type="Proteomes" id="UP001056588">
    <property type="component" value="Chromosome"/>
</dbReference>
<keyword evidence="5 9" id="KW-0627">Porphyrin biosynthesis</keyword>
<proteinExistence type="inferred from homology"/>
<evidence type="ECO:0000256" key="3">
    <source>
        <dbReference type="ARBA" id="ARBA00013109"/>
    </source>
</evidence>
<dbReference type="EC" id="4.2.1.75" evidence="3 9"/>
<dbReference type="EMBL" id="MRZN01000001">
    <property type="protein sequence ID" value="PHK50960.1"/>
    <property type="molecule type" value="Genomic_DNA"/>
</dbReference>
<evidence type="ECO:0000313" key="13">
    <source>
        <dbReference type="Proteomes" id="UP000223828"/>
    </source>
</evidence>
<evidence type="ECO:0000256" key="8">
    <source>
        <dbReference type="ARBA" id="ARBA00048617"/>
    </source>
</evidence>
<dbReference type="GO" id="GO:0006780">
    <property type="term" value="P:uroporphyrinogen III biosynthetic process"/>
    <property type="evidence" value="ECO:0007669"/>
    <property type="project" value="UniProtKB-UniRule"/>
</dbReference>
<dbReference type="SUPFAM" id="SSF69618">
    <property type="entry name" value="HemD-like"/>
    <property type="match status" value="1"/>
</dbReference>
<evidence type="ECO:0000256" key="5">
    <source>
        <dbReference type="ARBA" id="ARBA00023244"/>
    </source>
</evidence>